<dbReference type="Proteomes" id="UP000295703">
    <property type="component" value="Unassembled WGS sequence"/>
</dbReference>
<evidence type="ECO:0000256" key="1">
    <source>
        <dbReference type="ARBA" id="ARBA00004496"/>
    </source>
</evidence>
<dbReference type="GO" id="GO:0003723">
    <property type="term" value="F:RNA binding"/>
    <property type="evidence" value="ECO:0007669"/>
    <property type="project" value="InterPro"/>
</dbReference>
<feature type="compositionally biased region" description="Basic and acidic residues" evidence="3">
    <location>
        <begin position="229"/>
        <end position="254"/>
    </location>
</feature>
<dbReference type="GO" id="GO:0005634">
    <property type="term" value="C:nucleus"/>
    <property type="evidence" value="ECO:0007669"/>
    <property type="project" value="TreeGrafter"/>
</dbReference>
<feature type="region of interest" description="Disordered" evidence="3">
    <location>
        <begin position="1"/>
        <end position="328"/>
    </location>
</feature>
<dbReference type="InterPro" id="IPR039764">
    <property type="entry name" value="HABP4/SERBP1-like"/>
</dbReference>
<dbReference type="EMBL" id="RYZW01000036">
    <property type="protein sequence ID" value="TDZ60684.1"/>
    <property type="molecule type" value="Genomic_DNA"/>
</dbReference>
<feature type="compositionally biased region" description="Low complexity" evidence="3">
    <location>
        <begin position="42"/>
        <end position="51"/>
    </location>
</feature>
<proteinExistence type="predicted"/>
<feature type="compositionally biased region" description="Basic and acidic residues" evidence="3">
    <location>
        <begin position="286"/>
        <end position="309"/>
    </location>
</feature>
<organism evidence="5 6">
    <name type="scientific">Colletotrichum trifolii</name>
    <dbReference type="NCBI Taxonomy" id="5466"/>
    <lineage>
        <taxon>Eukaryota</taxon>
        <taxon>Fungi</taxon>
        <taxon>Dikarya</taxon>
        <taxon>Ascomycota</taxon>
        <taxon>Pezizomycotina</taxon>
        <taxon>Sordariomycetes</taxon>
        <taxon>Hypocreomycetidae</taxon>
        <taxon>Glomerellales</taxon>
        <taxon>Glomerellaceae</taxon>
        <taxon>Colletotrichum</taxon>
        <taxon>Colletotrichum orbiculare species complex</taxon>
    </lineage>
</organism>
<gene>
    <name evidence="5" type="primary">STM1</name>
    <name evidence="5" type="ORF">CTRI78_v004741</name>
</gene>
<feature type="compositionally biased region" description="Gly residues" evidence="3">
    <location>
        <begin position="257"/>
        <end position="270"/>
    </location>
</feature>
<dbReference type="Pfam" id="PF09598">
    <property type="entry name" value="Stm1_N"/>
    <property type="match status" value="1"/>
</dbReference>
<comment type="caution">
    <text evidence="5">The sequence shown here is derived from an EMBL/GenBank/DDBJ whole genome shotgun (WGS) entry which is preliminary data.</text>
</comment>
<feature type="domain" description="Hyaluronan/mRNA-binding protein" evidence="4">
    <location>
        <begin position="106"/>
        <end position="201"/>
    </location>
</feature>
<evidence type="ECO:0000259" key="4">
    <source>
        <dbReference type="SMART" id="SM01233"/>
    </source>
</evidence>
<sequence>MSVASKNLFELLGNDAEDDTPQAPVKTVEKTTMRSTKRNAEPEAPARAPANTGARRNNTSGNEAAFRDRGAGSDRNRGKATDEAARGGPRGGAGARVRGGRGGRFPRERDDRHTKSQVTGSEKQAAQSWGATEGEAERKDEQAGEAIAQAEKKDADAEAAAPVEPEEPEDKHISYADYLAQQAEKKLALGDSSDTRKPNEGSQLKKEWANAKEVTREETDFMIGTGGKTKRERERKTKNVLEIDQRYVEPERSTRGGARGGRGGTRGGAPRGDRADRGAPRGGSFRGDRGGDRAPRGDRGAPRGGRREGGAAPINTADQSAFPSLGGN</sequence>
<reference evidence="5 6" key="1">
    <citation type="submission" date="2018-12" db="EMBL/GenBank/DDBJ databases">
        <title>Genome sequence and assembly of Colletotrichum trifolii.</title>
        <authorList>
            <person name="Gan P."/>
            <person name="Shirasu K."/>
        </authorList>
    </citation>
    <scope>NUCLEOTIDE SEQUENCE [LARGE SCALE GENOMIC DNA]</scope>
    <source>
        <strain evidence="5 6">543-2</strain>
    </source>
</reference>
<dbReference type="GO" id="GO:0005737">
    <property type="term" value="C:cytoplasm"/>
    <property type="evidence" value="ECO:0007669"/>
    <property type="project" value="UniProtKB-SubCell"/>
</dbReference>
<dbReference type="Gene3D" id="6.10.140.1040">
    <property type="match status" value="1"/>
</dbReference>
<name>A0A4R8RJN4_COLTR</name>
<keyword evidence="6" id="KW-1185">Reference proteome</keyword>
<dbReference type="STRING" id="5466.A0A4R8RJN4"/>
<dbReference type="AlphaFoldDB" id="A0A4R8RJN4"/>
<protein>
    <submittedName>
        <fullName evidence="5">Suppressor protein STM1</fullName>
    </submittedName>
</protein>
<evidence type="ECO:0000256" key="2">
    <source>
        <dbReference type="ARBA" id="ARBA00022490"/>
    </source>
</evidence>
<evidence type="ECO:0000313" key="5">
    <source>
        <dbReference type="EMBL" id="TDZ60684.1"/>
    </source>
</evidence>
<accession>A0A4R8RJN4</accession>
<dbReference type="PANTHER" id="PTHR12299">
    <property type="entry name" value="HYALURONIC ACID-BINDING PROTEIN 4"/>
    <property type="match status" value="1"/>
</dbReference>
<dbReference type="SMART" id="SM01233">
    <property type="entry name" value="HABP4_PAI-RBP1"/>
    <property type="match status" value="1"/>
</dbReference>
<keyword evidence="2" id="KW-0963">Cytoplasm</keyword>
<feature type="compositionally biased region" description="Polar residues" evidence="3">
    <location>
        <begin position="116"/>
        <end position="130"/>
    </location>
</feature>
<feature type="compositionally biased region" description="Basic and acidic residues" evidence="3">
    <location>
        <begin position="105"/>
        <end position="114"/>
    </location>
</feature>
<dbReference type="InterPro" id="IPR019084">
    <property type="entry name" value="STM1-like_N"/>
</dbReference>
<comment type="subcellular location">
    <subcellularLocation>
        <location evidence="1">Cytoplasm</location>
    </subcellularLocation>
</comment>
<dbReference type="InterPro" id="IPR006861">
    <property type="entry name" value="HABP4_PAIRBP1-bd"/>
</dbReference>
<feature type="compositionally biased region" description="Basic and acidic residues" evidence="3">
    <location>
        <begin position="65"/>
        <end position="85"/>
    </location>
</feature>
<dbReference type="PANTHER" id="PTHR12299:SF17">
    <property type="entry name" value="AT19571P-RELATED"/>
    <property type="match status" value="1"/>
</dbReference>
<evidence type="ECO:0000313" key="6">
    <source>
        <dbReference type="Proteomes" id="UP000295703"/>
    </source>
</evidence>
<evidence type="ECO:0000256" key="3">
    <source>
        <dbReference type="SAM" id="MobiDB-lite"/>
    </source>
</evidence>
<feature type="compositionally biased region" description="Basic and acidic residues" evidence="3">
    <location>
        <begin position="183"/>
        <end position="219"/>
    </location>
</feature>